<dbReference type="AlphaFoldDB" id="A0AAD4I3K8"/>
<evidence type="ECO:0000256" key="1">
    <source>
        <dbReference type="SAM" id="MobiDB-lite"/>
    </source>
</evidence>
<evidence type="ECO:0000313" key="2">
    <source>
        <dbReference type="EMBL" id="KAG7291228.1"/>
    </source>
</evidence>
<organism evidence="2 3">
    <name type="scientific">Staphylotrichum longicolle</name>
    <dbReference type="NCBI Taxonomy" id="669026"/>
    <lineage>
        <taxon>Eukaryota</taxon>
        <taxon>Fungi</taxon>
        <taxon>Dikarya</taxon>
        <taxon>Ascomycota</taxon>
        <taxon>Pezizomycotina</taxon>
        <taxon>Sordariomycetes</taxon>
        <taxon>Sordariomycetidae</taxon>
        <taxon>Sordariales</taxon>
        <taxon>Chaetomiaceae</taxon>
        <taxon>Staphylotrichum</taxon>
    </lineage>
</organism>
<evidence type="ECO:0000313" key="3">
    <source>
        <dbReference type="Proteomes" id="UP001197093"/>
    </source>
</evidence>
<protein>
    <submittedName>
        <fullName evidence="2">Uncharacterized protein</fullName>
    </submittedName>
</protein>
<dbReference type="EMBL" id="JAHCVI010000001">
    <property type="protein sequence ID" value="KAG7291228.1"/>
    <property type="molecule type" value="Genomic_DNA"/>
</dbReference>
<accession>A0AAD4I3K8</accession>
<sequence>MPRVVDGGKLAVQHTSFGVNDSNNPGNNHTPDETSESTEALNSDTSSESSFCESTDTPTSLSTSTYTPSTTSVVVHMPTGQVNATSLEWTIVWRRCEMPSSAVFSTFSTTSKVTFPPRTTVSVSTETATITSDEAAESSAAP</sequence>
<reference evidence="2" key="1">
    <citation type="submission" date="2023-02" db="EMBL/GenBank/DDBJ databases">
        <authorList>
            <person name="Palmer J.M."/>
        </authorList>
    </citation>
    <scope>NUCLEOTIDE SEQUENCE</scope>
    <source>
        <strain evidence="2">FW57</strain>
    </source>
</reference>
<name>A0AAD4I3K8_9PEZI</name>
<feature type="region of interest" description="Disordered" evidence="1">
    <location>
        <begin position="1"/>
        <end position="68"/>
    </location>
</feature>
<feature type="compositionally biased region" description="Low complexity" evidence="1">
    <location>
        <begin position="43"/>
        <end position="68"/>
    </location>
</feature>
<comment type="caution">
    <text evidence="2">The sequence shown here is derived from an EMBL/GenBank/DDBJ whole genome shotgun (WGS) entry which is preliminary data.</text>
</comment>
<feature type="compositionally biased region" description="Polar residues" evidence="1">
    <location>
        <begin position="13"/>
        <end position="29"/>
    </location>
</feature>
<dbReference type="Proteomes" id="UP001197093">
    <property type="component" value="Unassembled WGS sequence"/>
</dbReference>
<gene>
    <name evidence="2" type="ORF">NEMBOFW57_001240</name>
</gene>
<proteinExistence type="predicted"/>
<keyword evidence="3" id="KW-1185">Reference proteome</keyword>